<dbReference type="GO" id="GO:0003677">
    <property type="term" value="F:DNA binding"/>
    <property type="evidence" value="ECO:0007669"/>
    <property type="project" value="TreeGrafter"/>
</dbReference>
<dbReference type="EMBL" id="CP014924">
    <property type="protein sequence ID" value="ANZ66354.1"/>
    <property type="molecule type" value="Genomic_DNA"/>
</dbReference>
<dbReference type="STRING" id="240427.AYR62_12615"/>
<dbReference type="GO" id="GO:0003700">
    <property type="term" value="F:DNA-binding transcription factor activity"/>
    <property type="evidence" value="ECO:0007669"/>
    <property type="project" value="TreeGrafter"/>
</dbReference>
<evidence type="ECO:0000313" key="3">
    <source>
        <dbReference type="Proteomes" id="UP000093267"/>
    </source>
</evidence>
<dbReference type="InterPro" id="IPR014757">
    <property type="entry name" value="Tscrpt_reg_IclR_C"/>
</dbReference>
<dbReference type="RefSeq" id="WP_065901732.1">
    <property type="nucleotide sequence ID" value="NZ_CP014912.1"/>
</dbReference>
<dbReference type="SUPFAM" id="SSF55781">
    <property type="entry name" value="GAF domain-like"/>
    <property type="match status" value="1"/>
</dbReference>
<gene>
    <name evidence="2" type="ORF">AYR63_03840</name>
</gene>
<dbReference type="PANTHER" id="PTHR30136">
    <property type="entry name" value="HELIX-TURN-HELIX TRANSCRIPTIONAL REGULATOR, ICLR FAMILY"/>
    <property type="match status" value="1"/>
</dbReference>
<accession>A0A1B2IWA8</accession>
<dbReference type="Pfam" id="PF01614">
    <property type="entry name" value="IclR_C"/>
    <property type="match status" value="1"/>
</dbReference>
<dbReference type="GO" id="GO:0045892">
    <property type="term" value="P:negative regulation of DNA-templated transcription"/>
    <property type="evidence" value="ECO:0007669"/>
    <property type="project" value="TreeGrafter"/>
</dbReference>
<evidence type="ECO:0000259" key="1">
    <source>
        <dbReference type="PROSITE" id="PS51078"/>
    </source>
</evidence>
<reference evidence="2 3" key="1">
    <citation type="submission" date="2016-03" db="EMBL/GenBank/DDBJ databases">
        <title>Pediococcus and Lactobacillus from brewery environment - whole genome sequencing and assembly.</title>
        <authorList>
            <person name="Behr J."/>
            <person name="Geissler A.J."/>
            <person name="Vogel R.F."/>
        </authorList>
    </citation>
    <scope>NUCLEOTIDE SEQUENCE [LARGE SCALE GENOMIC DNA]</scope>
    <source>
        <strain evidence="2 3">TMW 1.1995</strain>
    </source>
</reference>
<organism evidence="2 3">
    <name type="scientific">Secundilactobacillus paracollinoides</name>
    <dbReference type="NCBI Taxonomy" id="240427"/>
    <lineage>
        <taxon>Bacteria</taxon>
        <taxon>Bacillati</taxon>
        <taxon>Bacillota</taxon>
        <taxon>Bacilli</taxon>
        <taxon>Lactobacillales</taxon>
        <taxon>Lactobacillaceae</taxon>
        <taxon>Secundilactobacillus</taxon>
    </lineage>
</organism>
<dbReference type="AlphaFoldDB" id="A0A1B2IWA8"/>
<proteinExistence type="predicted"/>
<dbReference type="InterPro" id="IPR029016">
    <property type="entry name" value="GAF-like_dom_sf"/>
</dbReference>
<sequence length="164" mass="18662">MLKPYLQVVCNEFGEDIYLTILQDQHVHYIAKIQADLTQHKQVPTSTDDFLYNTAAGKILLSSFLPAELSVYLDQLHESNKLSVSQVHDLNRDLTKTRQDNLSYDLGGQSPDINCVAVGIRNYRHDILASMAVLMQRNEDISERTAAIAERMQDISTELEKRLI</sequence>
<dbReference type="Gene3D" id="3.30.450.40">
    <property type="match status" value="1"/>
</dbReference>
<dbReference type="PANTHER" id="PTHR30136:SF35">
    <property type="entry name" value="HTH-TYPE TRANSCRIPTIONAL REGULATOR RV1719"/>
    <property type="match status" value="1"/>
</dbReference>
<feature type="domain" description="IclR-ED" evidence="1">
    <location>
        <begin position="1"/>
        <end position="164"/>
    </location>
</feature>
<keyword evidence="3" id="KW-1185">Reference proteome</keyword>
<dbReference type="Proteomes" id="UP000093267">
    <property type="component" value="Chromosome"/>
</dbReference>
<evidence type="ECO:0000313" key="2">
    <source>
        <dbReference type="EMBL" id="ANZ66354.1"/>
    </source>
</evidence>
<name>A0A1B2IWA8_9LACO</name>
<dbReference type="PROSITE" id="PS51078">
    <property type="entry name" value="ICLR_ED"/>
    <property type="match status" value="1"/>
</dbReference>
<dbReference type="InterPro" id="IPR050707">
    <property type="entry name" value="HTH_MetabolicPath_Reg"/>
</dbReference>
<protein>
    <recommendedName>
        <fullName evidence="1">IclR-ED domain-containing protein</fullName>
    </recommendedName>
</protein>